<dbReference type="Gene3D" id="1.10.287.950">
    <property type="entry name" value="Methyl-accepting chemotaxis protein"/>
    <property type="match status" value="1"/>
</dbReference>
<dbReference type="PANTHER" id="PTHR43531">
    <property type="entry name" value="PROTEIN ICFG"/>
    <property type="match status" value="1"/>
</dbReference>
<keyword evidence="4" id="KW-1133">Transmembrane helix</keyword>
<dbReference type="SMART" id="SM00283">
    <property type="entry name" value="MA"/>
    <property type="match status" value="1"/>
</dbReference>
<dbReference type="AlphaFoldDB" id="A0A126QK03"/>
<comment type="similarity">
    <text evidence="2">Belongs to the methyl-accepting chemotaxis (MCP) protein family.</text>
</comment>
<dbReference type="InterPro" id="IPR029150">
    <property type="entry name" value="dCache_3"/>
</dbReference>
<dbReference type="InterPro" id="IPR029151">
    <property type="entry name" value="Sensor-like_sf"/>
</dbReference>
<dbReference type="InterPro" id="IPR003660">
    <property type="entry name" value="HAMP_dom"/>
</dbReference>
<evidence type="ECO:0000256" key="1">
    <source>
        <dbReference type="ARBA" id="ARBA00022500"/>
    </source>
</evidence>
<evidence type="ECO:0000259" key="5">
    <source>
        <dbReference type="PROSITE" id="PS50111"/>
    </source>
</evidence>
<keyword evidence="1" id="KW-0145">Chemotaxis</keyword>
<dbReference type="InterPro" id="IPR051310">
    <property type="entry name" value="MCP_chemotaxis"/>
</dbReference>
<keyword evidence="9" id="KW-1185">Reference proteome</keyword>
<gene>
    <name evidence="7" type="ORF">AWY79_02670</name>
    <name evidence="8" type="ORF">EDC59_11015</name>
</gene>
<evidence type="ECO:0000256" key="3">
    <source>
        <dbReference type="PROSITE-ProRule" id="PRU00284"/>
    </source>
</evidence>
<dbReference type="PROSITE" id="PS50885">
    <property type="entry name" value="HAMP"/>
    <property type="match status" value="1"/>
</dbReference>
<feature type="domain" description="HAMP" evidence="6">
    <location>
        <begin position="342"/>
        <end position="394"/>
    </location>
</feature>
<name>A0A126QK03_9BACT</name>
<dbReference type="KEGG" id="dej:AWY79_02670"/>
<dbReference type="Proteomes" id="UP000295506">
    <property type="component" value="Unassembled WGS sequence"/>
</dbReference>
<evidence type="ECO:0000256" key="4">
    <source>
        <dbReference type="SAM" id="Phobius"/>
    </source>
</evidence>
<dbReference type="CDD" id="cd06225">
    <property type="entry name" value="HAMP"/>
    <property type="match status" value="1"/>
</dbReference>
<dbReference type="SUPFAM" id="SSF103190">
    <property type="entry name" value="Sensory domain-like"/>
    <property type="match status" value="1"/>
</dbReference>
<protein>
    <submittedName>
        <fullName evidence="7 8">Chemotaxis protein</fullName>
    </submittedName>
</protein>
<dbReference type="Pfam" id="PF14827">
    <property type="entry name" value="dCache_3"/>
    <property type="match status" value="1"/>
</dbReference>
<dbReference type="InterPro" id="IPR004089">
    <property type="entry name" value="MCPsignal_dom"/>
</dbReference>
<dbReference type="SUPFAM" id="SSF58104">
    <property type="entry name" value="Methyl-accepting chemotaxis protein (MCP) signaling domain"/>
    <property type="match status" value="1"/>
</dbReference>
<evidence type="ECO:0000313" key="9">
    <source>
        <dbReference type="Proteomes" id="UP000055611"/>
    </source>
</evidence>
<sequence length="638" mass="68066">MGIRSKLFLPLLAMALVMLVGGYLSLNSQFTKLEQSFVSLIMQGKIEDLRESISQMSSGALQQAALFSRMPAVIEAYATANEGNMEDEADPRLQEARDQLRASLAPVLKGYKDNLGQKFQVHFHLPTARSLLRAWRDKQAKRDGKWVDVSDDLSGFRNTVIDVNRNRKPVLGIEPGRGGFTIRGLAPVTAPDGTHLGSVEVLQGFDSILKTMETTSNLQALLYMDAGLLPVTTQLRDPAKNPVRDGKYVLIFGQDNADLRELAGGELLTAGMQGEIIEVLGHNGLAAFPVKDYKGDAIGTIVLSMDISDQQALISTVVWMVGLGLLLVVVVPLLIIFWVVQRSIKAPIAKCADMASRIAQGDLKSVACETRSDEMGVILSAMTDMNAHLSDTIQQIQTISGDVADGCQELSDASNSLSEGASRQAAGIEEVAASLEEMSGSTRHTADIAHRTETLATKAARDAETGGQAVDRTVSAMKRIADEIGIIEEIARQTNLLALNAAIEAARAGEAGKGFAVVAAEVRKLAERSGTAAAGISELSSSSVAVAEEAGELLKRMVPDIKSTAELIQEISAASNEQNLGIEQVSKAIQESESVVQANASTAQVVSGAASALSESSRSLHQAISHFQLDDGQCLDRY</sequence>
<dbReference type="GO" id="GO:0006935">
    <property type="term" value="P:chemotaxis"/>
    <property type="evidence" value="ECO:0007669"/>
    <property type="project" value="UniProtKB-KW"/>
</dbReference>
<feature type="transmembrane region" description="Helical" evidence="4">
    <location>
        <begin position="317"/>
        <end position="340"/>
    </location>
</feature>
<accession>A0A126QK03</accession>
<dbReference type="Pfam" id="PF00672">
    <property type="entry name" value="HAMP"/>
    <property type="match status" value="1"/>
</dbReference>
<dbReference type="GO" id="GO:0004888">
    <property type="term" value="F:transmembrane signaling receptor activity"/>
    <property type="evidence" value="ECO:0007669"/>
    <property type="project" value="TreeGrafter"/>
</dbReference>
<dbReference type="EMBL" id="SOBK01000010">
    <property type="protein sequence ID" value="TDT86934.1"/>
    <property type="molecule type" value="Genomic_DNA"/>
</dbReference>
<keyword evidence="4" id="KW-0812">Transmembrane</keyword>
<proteinExistence type="inferred from homology"/>
<keyword evidence="4" id="KW-0472">Membrane</keyword>
<dbReference type="RefSeq" id="WP_066799894.1">
    <property type="nucleotide sequence ID" value="NZ_CP014206.1"/>
</dbReference>
<dbReference type="EMBL" id="CP014206">
    <property type="protein sequence ID" value="AMK10096.1"/>
    <property type="molecule type" value="Genomic_DNA"/>
</dbReference>
<dbReference type="Proteomes" id="UP000055611">
    <property type="component" value="Chromosome"/>
</dbReference>
<evidence type="ECO:0000313" key="7">
    <source>
        <dbReference type="EMBL" id="AMK10096.1"/>
    </source>
</evidence>
<dbReference type="SMART" id="SM00304">
    <property type="entry name" value="HAMP"/>
    <property type="match status" value="1"/>
</dbReference>
<dbReference type="GO" id="GO:0005886">
    <property type="term" value="C:plasma membrane"/>
    <property type="evidence" value="ECO:0007669"/>
    <property type="project" value="TreeGrafter"/>
</dbReference>
<keyword evidence="3" id="KW-0807">Transducer</keyword>
<dbReference type="GO" id="GO:0007165">
    <property type="term" value="P:signal transduction"/>
    <property type="evidence" value="ECO:0007669"/>
    <property type="project" value="UniProtKB-KW"/>
</dbReference>
<evidence type="ECO:0000259" key="6">
    <source>
        <dbReference type="PROSITE" id="PS50885"/>
    </source>
</evidence>
<dbReference type="OrthoDB" id="9816383at2"/>
<evidence type="ECO:0000313" key="10">
    <source>
        <dbReference type="Proteomes" id="UP000295506"/>
    </source>
</evidence>
<evidence type="ECO:0000313" key="8">
    <source>
        <dbReference type="EMBL" id="TDT86934.1"/>
    </source>
</evidence>
<evidence type="ECO:0000256" key="2">
    <source>
        <dbReference type="ARBA" id="ARBA00029447"/>
    </source>
</evidence>
<reference evidence="7 9" key="1">
    <citation type="journal article" date="2016" name="Front. Microbiol.">
        <title>Genome Sequence of the Piezophilic, Mesophilic Sulfate-Reducing Bacterium Desulfovibrio indicus J2T.</title>
        <authorList>
            <person name="Cao J."/>
            <person name="Maignien L."/>
            <person name="Shao Z."/>
            <person name="Alain K."/>
            <person name="Jebbar M."/>
        </authorList>
    </citation>
    <scope>NUCLEOTIDE SEQUENCE [LARGE SCALE GENOMIC DNA]</scope>
    <source>
        <strain evidence="7 9">J2</strain>
    </source>
</reference>
<dbReference type="PROSITE" id="PS50111">
    <property type="entry name" value="CHEMOTAXIS_TRANSDUC_2"/>
    <property type="match status" value="1"/>
</dbReference>
<dbReference type="Pfam" id="PF00015">
    <property type="entry name" value="MCPsignal"/>
    <property type="match status" value="1"/>
</dbReference>
<dbReference type="PANTHER" id="PTHR43531:SF11">
    <property type="entry name" value="METHYL-ACCEPTING CHEMOTAXIS PROTEIN 3"/>
    <property type="match status" value="1"/>
</dbReference>
<feature type="domain" description="Methyl-accepting transducer" evidence="5">
    <location>
        <begin position="399"/>
        <end position="614"/>
    </location>
</feature>
<feature type="transmembrane region" description="Helical" evidence="4">
    <location>
        <begin position="7"/>
        <end position="26"/>
    </location>
</feature>
<reference evidence="8 10" key="2">
    <citation type="submission" date="2019-03" db="EMBL/GenBank/DDBJ databases">
        <title>Genomic Encyclopedia of Type Strains, Phase IV (KMG-IV): sequencing the most valuable type-strain genomes for metagenomic binning, comparative biology and taxonomic classification.</title>
        <authorList>
            <person name="Goeker M."/>
        </authorList>
    </citation>
    <scope>NUCLEOTIDE SEQUENCE [LARGE SCALE GENOMIC DNA]</scope>
    <source>
        <strain evidence="8 10">DSM 101483</strain>
    </source>
</reference>
<organism evidence="8 10">
    <name type="scientific">Pseudodesulfovibrio indicus</name>
    <dbReference type="NCBI Taxonomy" id="1716143"/>
    <lineage>
        <taxon>Bacteria</taxon>
        <taxon>Pseudomonadati</taxon>
        <taxon>Thermodesulfobacteriota</taxon>
        <taxon>Desulfovibrionia</taxon>
        <taxon>Desulfovibrionales</taxon>
        <taxon>Desulfovibrionaceae</taxon>
    </lineage>
</organism>